<evidence type="ECO:0000256" key="3">
    <source>
        <dbReference type="ARBA" id="ARBA00022679"/>
    </source>
</evidence>
<keyword evidence="5" id="KW-1133">Transmembrane helix</keyword>
<evidence type="ECO:0000313" key="7">
    <source>
        <dbReference type="Proteomes" id="UP001152799"/>
    </source>
</evidence>
<dbReference type="GO" id="GO:0016020">
    <property type="term" value="C:membrane"/>
    <property type="evidence" value="ECO:0007669"/>
    <property type="project" value="UniProtKB-SubCell"/>
</dbReference>
<dbReference type="OrthoDB" id="5835829at2759"/>
<dbReference type="InterPro" id="IPR002213">
    <property type="entry name" value="UDP_glucos_trans"/>
</dbReference>
<comment type="similarity">
    <text evidence="1 4">Belongs to the UDP-glycosyltransferase family.</text>
</comment>
<dbReference type="InterPro" id="IPR050271">
    <property type="entry name" value="UDP-glycosyltransferase"/>
</dbReference>
<feature type="transmembrane region" description="Helical" evidence="5">
    <location>
        <begin position="474"/>
        <end position="497"/>
    </location>
</feature>
<dbReference type="SUPFAM" id="SSF53756">
    <property type="entry name" value="UDP-Glycosyltransferase/glycogen phosphorylase"/>
    <property type="match status" value="1"/>
</dbReference>
<feature type="signal peptide" evidence="5">
    <location>
        <begin position="1"/>
        <end position="18"/>
    </location>
</feature>
<evidence type="ECO:0000256" key="1">
    <source>
        <dbReference type="ARBA" id="ARBA00009995"/>
    </source>
</evidence>
<evidence type="ECO:0000256" key="5">
    <source>
        <dbReference type="RuleBase" id="RU362059"/>
    </source>
</evidence>
<reference evidence="6" key="1">
    <citation type="submission" date="2022-01" db="EMBL/GenBank/DDBJ databases">
        <authorList>
            <person name="King R."/>
        </authorList>
    </citation>
    <scope>NUCLEOTIDE SEQUENCE</scope>
</reference>
<dbReference type="EC" id="2.4.1.17" evidence="5"/>
<keyword evidence="3 4" id="KW-0808">Transferase</keyword>
<name>A0A9N9MPM2_9CUCU</name>
<accession>A0A9N9MPM2</accession>
<proteinExistence type="inferred from homology"/>
<dbReference type="PANTHER" id="PTHR48043:SF159">
    <property type="entry name" value="EG:EG0003.4 PROTEIN-RELATED"/>
    <property type="match status" value="1"/>
</dbReference>
<dbReference type="GO" id="GO:0015020">
    <property type="term" value="F:glucuronosyltransferase activity"/>
    <property type="evidence" value="ECO:0007669"/>
    <property type="project" value="UniProtKB-EC"/>
</dbReference>
<comment type="catalytic activity">
    <reaction evidence="5">
        <text>glucuronate acceptor + UDP-alpha-D-glucuronate = acceptor beta-D-glucuronoside + UDP + H(+)</text>
        <dbReference type="Rhea" id="RHEA:21032"/>
        <dbReference type="ChEBI" id="CHEBI:15378"/>
        <dbReference type="ChEBI" id="CHEBI:58052"/>
        <dbReference type="ChEBI" id="CHEBI:58223"/>
        <dbReference type="ChEBI" id="CHEBI:132367"/>
        <dbReference type="ChEBI" id="CHEBI:132368"/>
        <dbReference type="EC" id="2.4.1.17"/>
    </reaction>
</comment>
<dbReference type="Gene3D" id="3.40.50.2000">
    <property type="entry name" value="Glycogen Phosphorylase B"/>
    <property type="match status" value="2"/>
</dbReference>
<keyword evidence="5" id="KW-0472">Membrane</keyword>
<gene>
    <name evidence="6" type="ORF">CEUTPL_LOCUS7906</name>
</gene>
<dbReference type="PANTHER" id="PTHR48043">
    <property type="entry name" value="EG:EG0003.4 PROTEIN-RELATED"/>
    <property type="match status" value="1"/>
</dbReference>
<dbReference type="InterPro" id="IPR035595">
    <property type="entry name" value="UDP_glycos_trans_CS"/>
</dbReference>
<dbReference type="PROSITE" id="PS00375">
    <property type="entry name" value="UDPGT"/>
    <property type="match status" value="1"/>
</dbReference>
<dbReference type="CDD" id="cd03784">
    <property type="entry name" value="GT1_Gtf-like"/>
    <property type="match status" value="1"/>
</dbReference>
<keyword evidence="7" id="KW-1185">Reference proteome</keyword>
<keyword evidence="5" id="KW-0732">Signal</keyword>
<keyword evidence="2 4" id="KW-0328">Glycosyltransferase</keyword>
<evidence type="ECO:0000256" key="4">
    <source>
        <dbReference type="RuleBase" id="RU003718"/>
    </source>
</evidence>
<dbReference type="FunFam" id="3.40.50.2000:FF:000050">
    <property type="entry name" value="UDP-glucuronosyltransferase"/>
    <property type="match status" value="1"/>
</dbReference>
<dbReference type="Proteomes" id="UP001152799">
    <property type="component" value="Chromosome 4"/>
</dbReference>
<evidence type="ECO:0000256" key="2">
    <source>
        <dbReference type="ARBA" id="ARBA00022676"/>
    </source>
</evidence>
<sequence length="520" mass="58717">MLIKAIFLVATALSCTESYKILGIFPMPGISHYILASKLMKGLSEAGHDITMVSPYALKDLPKNGTFTDVVLDGMADDYFQITLKHVNRFEGDSKGHIASLNMILNRFIKIANDTLHHPKMKQLVDSDQKFDAVVMEQFFNDAHKVYAHIFDCPLILLSSIGPNSMVNPTVGNPQPVSYVPHLIAGDISKNLSLYNRAKNLYLYIEEFLFIRVFTHPKHDQIIHDIYPNSPALSQLYKNVSLLLLNSHISLNGPQPMVPNMVEIGGYFIDPPQKLPQDLQEYMDNAPEGVIYFSMGSNLESKDLPETKKRAILNVLGKLNQKVIWKFEEDLPGKPSNVLIRKWCPQQDILAHPNIKLFITHGGLLSTTEAIYHGVPVLAIPVFADQPMNAARAAADGYGLKLSYHDPDFNEETLTSLINELLTNSKYAETAKRKASLYHDRTMKPMETAVYWVEYVIRHKGATHLRVAGLNLPWYKYFLVDIVGSFVASFLLVLYIVKRIIKTVFCKTKIVGRMNKEKKN</sequence>
<organism evidence="6 7">
    <name type="scientific">Ceutorhynchus assimilis</name>
    <name type="common">cabbage seed weevil</name>
    <dbReference type="NCBI Taxonomy" id="467358"/>
    <lineage>
        <taxon>Eukaryota</taxon>
        <taxon>Metazoa</taxon>
        <taxon>Ecdysozoa</taxon>
        <taxon>Arthropoda</taxon>
        <taxon>Hexapoda</taxon>
        <taxon>Insecta</taxon>
        <taxon>Pterygota</taxon>
        <taxon>Neoptera</taxon>
        <taxon>Endopterygota</taxon>
        <taxon>Coleoptera</taxon>
        <taxon>Polyphaga</taxon>
        <taxon>Cucujiformia</taxon>
        <taxon>Curculionidae</taxon>
        <taxon>Ceutorhynchinae</taxon>
        <taxon>Ceutorhynchus</taxon>
    </lineage>
</organism>
<keyword evidence="5" id="KW-0812">Transmembrane</keyword>
<evidence type="ECO:0000313" key="6">
    <source>
        <dbReference type="EMBL" id="CAG9767341.1"/>
    </source>
</evidence>
<dbReference type="AlphaFoldDB" id="A0A9N9MPM2"/>
<dbReference type="PROSITE" id="PS51257">
    <property type="entry name" value="PROKAR_LIPOPROTEIN"/>
    <property type="match status" value="1"/>
</dbReference>
<dbReference type="EMBL" id="OU892280">
    <property type="protein sequence ID" value="CAG9767341.1"/>
    <property type="molecule type" value="Genomic_DNA"/>
</dbReference>
<comment type="subcellular location">
    <subcellularLocation>
        <location evidence="5">Membrane</location>
        <topology evidence="5">Single-pass membrane protein</topology>
    </subcellularLocation>
</comment>
<feature type="chain" id="PRO_5040547172" description="UDP-glucuronosyltransferase" evidence="5">
    <location>
        <begin position="19"/>
        <end position="520"/>
    </location>
</feature>
<dbReference type="Pfam" id="PF00201">
    <property type="entry name" value="UDPGT"/>
    <property type="match status" value="1"/>
</dbReference>
<protein>
    <recommendedName>
        <fullName evidence="5">UDP-glucuronosyltransferase</fullName>
        <ecNumber evidence="5">2.4.1.17</ecNumber>
    </recommendedName>
</protein>